<dbReference type="RefSeq" id="WP_157803855.1">
    <property type="nucleotide sequence ID" value="NZ_PGTZ01000011.1"/>
</dbReference>
<feature type="compositionally biased region" description="Basic and acidic residues" evidence="1">
    <location>
        <begin position="393"/>
        <end position="403"/>
    </location>
</feature>
<reference evidence="2 3" key="1">
    <citation type="submission" date="2017-11" db="EMBL/GenBank/DDBJ databases">
        <title>Genomic Encyclopedia of Archaeal and Bacterial Type Strains, Phase II (KMG-II): From Individual Species to Whole Genera.</title>
        <authorList>
            <person name="Goeker M."/>
        </authorList>
    </citation>
    <scope>NUCLEOTIDE SEQUENCE [LARGE SCALE GENOMIC DNA]</scope>
    <source>
        <strain evidence="2 3">DSM 22413</strain>
    </source>
</reference>
<dbReference type="AlphaFoldDB" id="A0A2M8W3M6"/>
<gene>
    <name evidence="2" type="ORF">CLV34_2717</name>
</gene>
<evidence type="ECO:0000313" key="3">
    <source>
        <dbReference type="Proteomes" id="UP000231586"/>
    </source>
</evidence>
<dbReference type="Proteomes" id="UP000231586">
    <property type="component" value="Unassembled WGS sequence"/>
</dbReference>
<organism evidence="2 3">
    <name type="scientific">Luteimicrobium subarcticum</name>
    <dbReference type="NCBI Taxonomy" id="620910"/>
    <lineage>
        <taxon>Bacteria</taxon>
        <taxon>Bacillati</taxon>
        <taxon>Actinomycetota</taxon>
        <taxon>Actinomycetes</taxon>
        <taxon>Micrococcales</taxon>
        <taxon>Luteimicrobium</taxon>
    </lineage>
</organism>
<sequence length="434" mass="46554">MSARQATRAPSTCRRSARFDAEKGRLFAAARSGQVAVLIGSTAKMGVGTNIQDRAVALHHLDCPWRPADLQQRDGRILRQGNQNPEVQIYRWVVERSFDAYSWQTVERKAKFIAQIMRGRLDVREIEDIGDTALSFGEVKALSSGDPLVMEREQAAADVLRLERLERAWHQNRGALTHTITTGRVTVAAADRDIPRLEQAVAATRSTAGDAFEMSVAGQPPARSRADAGAQVARWVRVRATTILSARRDGDVPLGTLAEAGGHTIEAAARGAALGRSAALVLSIAGAPRTTWTIPLDDLEGTGVGAVRQIENHLTKLPADLAALIDERDRTTRAITGATTELDQPFKHAGALTDARARLADVEAQMTITDNTPEPAPPAAAAPEPAGPGTLSDRIDQLTERARDLRHHTATPASGHEHHAPPVAAPTVTGPQMS</sequence>
<evidence type="ECO:0000313" key="2">
    <source>
        <dbReference type="EMBL" id="PJI85536.1"/>
    </source>
</evidence>
<dbReference type="SUPFAM" id="SSF52540">
    <property type="entry name" value="P-loop containing nucleoside triphosphate hydrolases"/>
    <property type="match status" value="1"/>
</dbReference>
<proteinExistence type="predicted"/>
<dbReference type="Gene3D" id="3.40.50.300">
    <property type="entry name" value="P-loop containing nucleotide triphosphate hydrolases"/>
    <property type="match status" value="1"/>
</dbReference>
<protein>
    <recommendedName>
        <fullName evidence="4">Helicase-like protein</fullName>
    </recommendedName>
</protein>
<dbReference type="EMBL" id="PGTZ01000011">
    <property type="protein sequence ID" value="PJI85536.1"/>
    <property type="molecule type" value="Genomic_DNA"/>
</dbReference>
<feature type="compositionally biased region" description="Low complexity" evidence="1">
    <location>
        <begin position="421"/>
        <end position="434"/>
    </location>
</feature>
<dbReference type="OrthoDB" id="9814088at2"/>
<keyword evidence="3" id="KW-1185">Reference proteome</keyword>
<evidence type="ECO:0008006" key="4">
    <source>
        <dbReference type="Google" id="ProtNLM"/>
    </source>
</evidence>
<name>A0A2M8W3M6_9MICO</name>
<evidence type="ECO:0000256" key="1">
    <source>
        <dbReference type="SAM" id="MobiDB-lite"/>
    </source>
</evidence>
<dbReference type="InterPro" id="IPR027417">
    <property type="entry name" value="P-loop_NTPase"/>
</dbReference>
<comment type="caution">
    <text evidence="2">The sequence shown here is derived from an EMBL/GenBank/DDBJ whole genome shotgun (WGS) entry which is preliminary data.</text>
</comment>
<accession>A0A2M8W3M6</accession>
<feature type="region of interest" description="Disordered" evidence="1">
    <location>
        <begin position="369"/>
        <end position="434"/>
    </location>
</feature>